<dbReference type="InterPro" id="IPR023210">
    <property type="entry name" value="NADP_OxRdtase_dom"/>
</dbReference>
<keyword evidence="1" id="KW-0560">Oxidoreductase</keyword>
<dbReference type="OrthoDB" id="9768793at2"/>
<dbReference type="InterPro" id="IPR036812">
    <property type="entry name" value="NAD(P)_OxRdtase_dom_sf"/>
</dbReference>
<proteinExistence type="predicted"/>
<evidence type="ECO:0000313" key="3">
    <source>
        <dbReference type="EMBL" id="PWG59142.1"/>
    </source>
</evidence>
<protein>
    <submittedName>
        <fullName evidence="3">Oxidoreductase</fullName>
    </submittedName>
</protein>
<dbReference type="PANTHER" id="PTHR43625">
    <property type="entry name" value="AFLATOXIN B1 ALDEHYDE REDUCTASE"/>
    <property type="match status" value="1"/>
</dbReference>
<dbReference type="Gene3D" id="3.20.20.100">
    <property type="entry name" value="NADP-dependent oxidoreductase domain"/>
    <property type="match status" value="1"/>
</dbReference>
<dbReference type="SUPFAM" id="SSF51430">
    <property type="entry name" value="NAD(P)-linked oxidoreductase"/>
    <property type="match status" value="1"/>
</dbReference>
<dbReference type="GO" id="GO:0016491">
    <property type="term" value="F:oxidoreductase activity"/>
    <property type="evidence" value="ECO:0007669"/>
    <property type="project" value="UniProtKB-KW"/>
</dbReference>
<name>A0A2U2MQL3_9BIFI</name>
<keyword evidence="4" id="KW-1185">Reference proteome</keyword>
<accession>A0A2U2MQL3</accession>
<dbReference type="EMBL" id="QFFN01000035">
    <property type="protein sequence ID" value="PWG59142.1"/>
    <property type="molecule type" value="Genomic_DNA"/>
</dbReference>
<evidence type="ECO:0000256" key="1">
    <source>
        <dbReference type="ARBA" id="ARBA00023002"/>
    </source>
</evidence>
<dbReference type="CDD" id="cd19088">
    <property type="entry name" value="AKR_AKR13B1"/>
    <property type="match status" value="1"/>
</dbReference>
<feature type="domain" description="NADP-dependent oxidoreductase" evidence="2">
    <location>
        <begin position="20"/>
        <end position="335"/>
    </location>
</feature>
<dbReference type="AlphaFoldDB" id="A0A2U2MQL3"/>
<comment type="caution">
    <text evidence="3">The sequence shown here is derived from an EMBL/GenBank/DDBJ whole genome shotgun (WGS) entry which is preliminary data.</text>
</comment>
<gene>
    <name evidence="3" type="ORF">DF200_09180</name>
</gene>
<dbReference type="PANTHER" id="PTHR43625:SF40">
    <property type="entry name" value="ALDO-KETO REDUCTASE YAKC [NADP(+)]"/>
    <property type="match status" value="1"/>
</dbReference>
<reference evidence="3 4" key="1">
    <citation type="journal article" date="2018" name="Int. J. Syst. Evol. Microbiol.">
        <title>Bifidobacterium catulorum sp. nov., a novel taxon from the faeces of the baby common marmoset (Callithrix jacchus).</title>
        <authorList>
            <person name="Modesto M."/>
            <person name="Michelini S."/>
            <person name="Oki K."/>
            <person name="Biavati B."/>
            <person name="Watanabe K."/>
            <person name="Mattarelli P."/>
        </authorList>
    </citation>
    <scope>NUCLEOTIDE SEQUENCE [LARGE SCALE GENOMIC DNA]</scope>
    <source>
        <strain evidence="3 4">MRM 8.19</strain>
    </source>
</reference>
<evidence type="ECO:0000259" key="2">
    <source>
        <dbReference type="Pfam" id="PF00248"/>
    </source>
</evidence>
<dbReference type="InterPro" id="IPR050791">
    <property type="entry name" value="Aldo-Keto_reductase"/>
</dbReference>
<dbReference type="GO" id="GO:0005737">
    <property type="term" value="C:cytoplasm"/>
    <property type="evidence" value="ECO:0007669"/>
    <property type="project" value="TreeGrafter"/>
</dbReference>
<dbReference type="Proteomes" id="UP000245753">
    <property type="component" value="Unassembled WGS sequence"/>
</dbReference>
<sequence>MRDTHDMRDMARLAGFETPRLGMGTMALAIEGRPADRRVAIDTIHAALDTGVRYLDTAWSYYLPSRPGTGEPDDLGYGEKLVYEALSTWNGPQDDVLVATKTGWLRTLSAAPSSSRLPLPGRAVEPKSAIADRTGAVVGNSFGEYGWRADARPETIIRQAKESARRLHVDSLSLLYSHCNDPQLPYEDQMGAFRRLVDEGVVRHVGISRVDAHDIDVARSILGDSLVAVQNQFSPSYPDPDHTLEYCMKLGLAFVCWSPLGGFLDDVDQRRYDPFRTVADAHDCSYQRVTLAWELAQYDRLFTIPSARNPHEIKDSFAATSLEMTSDELDYLNAAVGR</sequence>
<organism evidence="3 4">
    <name type="scientific">Bifidobacterium catulorum</name>
    <dbReference type="NCBI Taxonomy" id="1630173"/>
    <lineage>
        <taxon>Bacteria</taxon>
        <taxon>Bacillati</taxon>
        <taxon>Actinomycetota</taxon>
        <taxon>Actinomycetes</taxon>
        <taxon>Bifidobacteriales</taxon>
        <taxon>Bifidobacteriaceae</taxon>
        <taxon>Bifidobacterium</taxon>
    </lineage>
</organism>
<dbReference type="Pfam" id="PF00248">
    <property type="entry name" value="Aldo_ket_red"/>
    <property type="match status" value="1"/>
</dbReference>
<evidence type="ECO:0000313" key="4">
    <source>
        <dbReference type="Proteomes" id="UP000245753"/>
    </source>
</evidence>